<evidence type="ECO:0000313" key="2">
    <source>
        <dbReference type="EMBL" id="PGO34295.1"/>
    </source>
</evidence>
<feature type="transmembrane region" description="Helical" evidence="1">
    <location>
        <begin position="45"/>
        <end position="62"/>
    </location>
</feature>
<keyword evidence="1" id="KW-0472">Membrane</keyword>
<accession>A0A2B9QIN2</accession>
<keyword evidence="1" id="KW-0812">Transmembrane</keyword>
<gene>
    <name evidence="2" type="ORF">CN984_03250</name>
</gene>
<evidence type="ECO:0000256" key="1">
    <source>
        <dbReference type="SAM" id="Phobius"/>
    </source>
</evidence>
<proteinExistence type="predicted"/>
<feature type="transmembrane region" description="Helical" evidence="1">
    <location>
        <begin position="100"/>
        <end position="119"/>
    </location>
</feature>
<feature type="transmembrane region" description="Helical" evidence="1">
    <location>
        <begin position="68"/>
        <end position="88"/>
    </location>
</feature>
<protein>
    <submittedName>
        <fullName evidence="2">Uncharacterized protein</fullName>
    </submittedName>
</protein>
<feature type="transmembrane region" description="Helical" evidence="1">
    <location>
        <begin position="12"/>
        <end position="33"/>
    </location>
</feature>
<keyword evidence="1" id="KW-1133">Transmembrane helix</keyword>
<reference evidence="2 3" key="1">
    <citation type="submission" date="2017-09" db="EMBL/GenBank/DDBJ databases">
        <title>Large-scale bioinformatics analysis of Bacillus genomes uncovers conserved roles of natural products in bacterial physiology.</title>
        <authorList>
            <consortium name="Agbiome Team Llc"/>
            <person name="Bleich R.M."/>
            <person name="Grubbs K.J."/>
            <person name="Santa Maria K.C."/>
            <person name="Allen S.E."/>
            <person name="Farag S."/>
            <person name="Shank E.A."/>
            <person name="Bowers A."/>
        </authorList>
    </citation>
    <scope>NUCLEOTIDE SEQUENCE [LARGE SCALE GENOMIC DNA]</scope>
    <source>
        <strain evidence="2 3">AFS050027</strain>
    </source>
</reference>
<dbReference type="EMBL" id="NUIL01000001">
    <property type="protein sequence ID" value="PGO34295.1"/>
    <property type="molecule type" value="Genomic_DNA"/>
</dbReference>
<evidence type="ECO:0000313" key="3">
    <source>
        <dbReference type="Proteomes" id="UP000223777"/>
    </source>
</evidence>
<organism evidence="2 3">
    <name type="scientific">Bacillus cereus</name>
    <dbReference type="NCBI Taxonomy" id="1396"/>
    <lineage>
        <taxon>Bacteria</taxon>
        <taxon>Bacillati</taxon>
        <taxon>Bacillota</taxon>
        <taxon>Bacilli</taxon>
        <taxon>Bacillales</taxon>
        <taxon>Bacillaceae</taxon>
        <taxon>Bacillus</taxon>
        <taxon>Bacillus cereus group</taxon>
    </lineage>
</organism>
<comment type="caution">
    <text evidence="2">The sequence shown here is derived from an EMBL/GenBank/DDBJ whole genome shotgun (WGS) entry which is preliminary data.</text>
</comment>
<dbReference type="AlphaFoldDB" id="A0A2B9QIN2"/>
<dbReference type="Proteomes" id="UP000223777">
    <property type="component" value="Unassembled WGS sequence"/>
</dbReference>
<name>A0A2B9QIN2_BACCE</name>
<sequence>MKEDLEVTEFFGYLLILVLNMLVASIVFLQEYCIGSIRLSHYRRIFATVMAIRSLLSIWIIYPMTATLLGTLNILVIQSIILLCLWGLMQCVKKYGGKWYITMIALIIYGLSCYFHIMYAKTV</sequence>